<reference evidence="3" key="1">
    <citation type="submission" date="2022-10" db="EMBL/GenBank/DDBJ databases">
        <authorList>
            <person name="Yu W.X."/>
        </authorList>
    </citation>
    <scope>NUCLEOTIDE SEQUENCE</scope>
    <source>
        <strain evidence="3">AAT</strain>
    </source>
</reference>
<dbReference type="Proteomes" id="UP001209229">
    <property type="component" value="Unassembled WGS sequence"/>
</dbReference>
<evidence type="ECO:0000256" key="1">
    <source>
        <dbReference type="SAM" id="MobiDB-lite"/>
    </source>
</evidence>
<accession>A0AAE3M4Z1</accession>
<feature type="region of interest" description="Disordered" evidence="1">
    <location>
        <begin position="363"/>
        <end position="397"/>
    </location>
</feature>
<feature type="domain" description="MobA/VirD2-like nuclease" evidence="2">
    <location>
        <begin position="17"/>
        <end position="145"/>
    </location>
</feature>
<sequence length="397" mass="44865">MIGKQIKGSGFGGLLKYLEDKVNKGVGERLETNMLGSSTDELTKEFRLISSMKPNLKKVVYHCSLNIAPGEVLTNQQFTKIAQDYLDEMGFGNSQYIIYRHSDREHPHIHIVANRVSLDGAVVSDKWDYKRSEQILRTVEKEYNLMNVIDSKDALKTTLKKSEVGKFRRTGEIPVKKQLQIILDSSLKTVSSLHELQEYMIRNGANVELSYNEQGKPFGISFELDGCCFKGSSLGKSYSYGNISKQIKLNNERDRRTSEKKSTRENKIVGRTSGATSESKYFEYSRTYGSFITNKKDDDKVNVRSSGFISINSKQSDKFGKYDQESGSIARENVSSKGKTKGGKFQYWSKNDSVNNLNRNNFSGSNFSIPGSSINKGDEDEEELRNSKRYGDTSMNI</sequence>
<evidence type="ECO:0000259" key="2">
    <source>
        <dbReference type="Pfam" id="PF03432"/>
    </source>
</evidence>
<keyword evidence="4" id="KW-1185">Reference proteome</keyword>
<comment type="caution">
    <text evidence="3">The sequence shown here is derived from an EMBL/GenBank/DDBJ whole genome shotgun (WGS) entry which is preliminary data.</text>
</comment>
<dbReference type="AlphaFoldDB" id="A0AAE3M4Z1"/>
<evidence type="ECO:0000313" key="4">
    <source>
        <dbReference type="Proteomes" id="UP001209229"/>
    </source>
</evidence>
<name>A0AAE3M4Z1_9BACT</name>
<dbReference type="Pfam" id="PF03432">
    <property type="entry name" value="Relaxase"/>
    <property type="match status" value="1"/>
</dbReference>
<organism evidence="3 4">
    <name type="scientific">Plebeiibacterium sediminum</name>
    <dbReference type="NCBI Taxonomy" id="2992112"/>
    <lineage>
        <taxon>Bacteria</taxon>
        <taxon>Pseudomonadati</taxon>
        <taxon>Bacteroidota</taxon>
        <taxon>Bacteroidia</taxon>
        <taxon>Marinilabiliales</taxon>
        <taxon>Marinilabiliaceae</taxon>
        <taxon>Plebeiibacterium</taxon>
    </lineage>
</organism>
<gene>
    <name evidence="3" type="ORF">OM075_12120</name>
</gene>
<proteinExistence type="predicted"/>
<evidence type="ECO:0000313" key="3">
    <source>
        <dbReference type="EMBL" id="MCW3787219.1"/>
    </source>
</evidence>
<protein>
    <submittedName>
        <fullName evidence="3">Relaxase/mobilization nuclease domain-containing protein</fullName>
    </submittedName>
</protein>
<dbReference type="RefSeq" id="WP_301190784.1">
    <property type="nucleotide sequence ID" value="NZ_JAPDPJ010000026.1"/>
</dbReference>
<dbReference type="InterPro" id="IPR005094">
    <property type="entry name" value="Endonuclease_MobA/VirD2"/>
</dbReference>
<dbReference type="EMBL" id="JAPDPJ010000026">
    <property type="protein sequence ID" value="MCW3787219.1"/>
    <property type="molecule type" value="Genomic_DNA"/>
</dbReference>